<dbReference type="SUPFAM" id="SSF53383">
    <property type="entry name" value="PLP-dependent transferases"/>
    <property type="match status" value="1"/>
</dbReference>
<keyword evidence="5 7" id="KW-0663">Pyridoxal phosphate</keyword>
<dbReference type="PANTHER" id="PTHR11986">
    <property type="entry name" value="AMINOTRANSFERASE CLASS III"/>
    <property type="match status" value="1"/>
</dbReference>
<evidence type="ECO:0000256" key="7">
    <source>
        <dbReference type="RuleBase" id="RU003560"/>
    </source>
</evidence>
<reference evidence="9" key="1">
    <citation type="submission" date="2019-05" db="EMBL/GenBank/DDBJ databases">
        <title>Complete genome sequencing of Dialister sp. strain 5BBH33.</title>
        <authorList>
            <person name="Sakamoto M."/>
            <person name="Murakami T."/>
            <person name="Mori H."/>
        </authorList>
    </citation>
    <scope>NUCLEOTIDE SEQUENCE [LARGE SCALE GENOMIC DNA]</scope>
    <source>
        <strain evidence="9">5BBH33</strain>
    </source>
</reference>
<dbReference type="PROSITE" id="PS00600">
    <property type="entry name" value="AA_TRANSFER_CLASS_3"/>
    <property type="match status" value="1"/>
</dbReference>
<sequence length="389" mass="42345">MNTFEKDKTYITHTYNRYPVCFVKGEGSHLYDDKGKEYIDMGTGIGVDVLGISYEPWIEAVTKQLHTLNHVSNLFYTMPQTDLAQALCEKTGMKDVFFSNSGAEANECAIKGARKYSIDKYGKDRTTIVTLINSFHGRTITTLAATGQDVFHQNFFPLTEGFLYTPANDLDAFIKLCEAHPEICAVMVEPIQGEGGVHPLDKDFFEGVGAYAKEHDILLVVDEVQTGNGRTGKLYGYMNYDVTPDIISTAKGLGGGLPIGATLFGEKTKDVLSSGTHGSTFGGNPIVCAGALAILDHIDDKLLDSVAEKGKFIKESFEGAKGVKSVAGMGLMWGIEPEKDVSTIVPKLLEKGVVVLTAKEKIRLLPALNIPEEDLEKAVSIMKEVLAED</sequence>
<evidence type="ECO:0000256" key="5">
    <source>
        <dbReference type="ARBA" id="ARBA00022898"/>
    </source>
</evidence>
<dbReference type="AlphaFoldDB" id="A0A8E4BRS2"/>
<dbReference type="PANTHER" id="PTHR11986:SF79">
    <property type="entry name" value="ACETYLORNITHINE AMINOTRANSFERASE, MITOCHONDRIAL"/>
    <property type="match status" value="1"/>
</dbReference>
<dbReference type="InterPro" id="IPR004636">
    <property type="entry name" value="AcOrn/SuccOrn_fam"/>
</dbReference>
<evidence type="ECO:0000256" key="3">
    <source>
        <dbReference type="ARBA" id="ARBA00022605"/>
    </source>
</evidence>
<dbReference type="FunFam" id="3.40.640.10:FF:000004">
    <property type="entry name" value="Acetylornithine aminotransferase"/>
    <property type="match status" value="1"/>
</dbReference>
<keyword evidence="3" id="KW-0028">Amino-acid biosynthesis</keyword>
<dbReference type="RefSeq" id="WP_143332194.1">
    <property type="nucleotide sequence ID" value="NZ_AP019697.1"/>
</dbReference>
<evidence type="ECO:0000256" key="4">
    <source>
        <dbReference type="ARBA" id="ARBA00022679"/>
    </source>
</evidence>
<accession>A0A8E4BRS2</accession>
<dbReference type="GO" id="GO:0030170">
    <property type="term" value="F:pyridoxal phosphate binding"/>
    <property type="evidence" value="ECO:0007669"/>
    <property type="project" value="InterPro"/>
</dbReference>
<evidence type="ECO:0000313" key="8">
    <source>
        <dbReference type="EMBL" id="BBK24298.1"/>
    </source>
</evidence>
<dbReference type="GO" id="GO:0006526">
    <property type="term" value="P:L-arginine biosynthetic process"/>
    <property type="evidence" value="ECO:0007669"/>
    <property type="project" value="UniProtKB-ARBA"/>
</dbReference>
<evidence type="ECO:0000256" key="1">
    <source>
        <dbReference type="ARBA" id="ARBA00001933"/>
    </source>
</evidence>
<dbReference type="InterPro" id="IPR049704">
    <property type="entry name" value="Aminotrans_3_PPA_site"/>
</dbReference>
<dbReference type="Gene3D" id="3.40.640.10">
    <property type="entry name" value="Type I PLP-dependent aspartate aminotransferase-like (Major domain)"/>
    <property type="match status" value="1"/>
</dbReference>
<dbReference type="NCBIfam" id="NF002325">
    <property type="entry name" value="PRK01278.1"/>
    <property type="match status" value="1"/>
</dbReference>
<keyword evidence="2 8" id="KW-0032">Aminotransferase</keyword>
<dbReference type="OrthoDB" id="9807885at2"/>
<dbReference type="Proteomes" id="UP000320585">
    <property type="component" value="Chromosome"/>
</dbReference>
<dbReference type="KEGG" id="dho:Dia5BBH33_02330"/>
<dbReference type="Gene3D" id="3.90.1150.10">
    <property type="entry name" value="Aspartate Aminotransferase, domain 1"/>
    <property type="match status" value="1"/>
</dbReference>
<dbReference type="GO" id="GO:0008483">
    <property type="term" value="F:transaminase activity"/>
    <property type="evidence" value="ECO:0007669"/>
    <property type="project" value="UniProtKB-KW"/>
</dbReference>
<organism evidence="8 9">
    <name type="scientific">Dialister hominis</name>
    <dbReference type="NCBI Taxonomy" id="2582419"/>
    <lineage>
        <taxon>Bacteria</taxon>
        <taxon>Bacillati</taxon>
        <taxon>Bacillota</taxon>
        <taxon>Negativicutes</taxon>
        <taxon>Veillonellales</taxon>
        <taxon>Veillonellaceae</taxon>
        <taxon>Dialister</taxon>
    </lineage>
</organism>
<evidence type="ECO:0000256" key="2">
    <source>
        <dbReference type="ARBA" id="ARBA00022576"/>
    </source>
</evidence>
<dbReference type="InterPro" id="IPR005814">
    <property type="entry name" value="Aminotrans_3"/>
</dbReference>
<protein>
    <submittedName>
        <fullName evidence="8">Aspartate aminotransferase family protein</fullName>
    </submittedName>
</protein>
<gene>
    <name evidence="8" type="ORF">Dia5BBH33_02330</name>
</gene>
<dbReference type="GO" id="GO:0042802">
    <property type="term" value="F:identical protein binding"/>
    <property type="evidence" value="ECO:0007669"/>
    <property type="project" value="TreeGrafter"/>
</dbReference>
<dbReference type="NCBIfam" id="TIGR00707">
    <property type="entry name" value="argD"/>
    <property type="match status" value="1"/>
</dbReference>
<dbReference type="InterPro" id="IPR015421">
    <property type="entry name" value="PyrdxlP-dep_Trfase_major"/>
</dbReference>
<comment type="cofactor">
    <cofactor evidence="1">
        <name>pyridoxal 5'-phosphate</name>
        <dbReference type="ChEBI" id="CHEBI:597326"/>
    </cofactor>
</comment>
<keyword evidence="9" id="KW-1185">Reference proteome</keyword>
<evidence type="ECO:0000313" key="9">
    <source>
        <dbReference type="Proteomes" id="UP000320585"/>
    </source>
</evidence>
<dbReference type="Pfam" id="PF00202">
    <property type="entry name" value="Aminotran_3"/>
    <property type="match status" value="1"/>
</dbReference>
<dbReference type="GeneID" id="92715452"/>
<dbReference type="PIRSF" id="PIRSF000521">
    <property type="entry name" value="Transaminase_4ab_Lys_Orn"/>
    <property type="match status" value="1"/>
</dbReference>
<name>A0A8E4BRS2_9FIRM</name>
<keyword evidence="4 8" id="KW-0808">Transferase</keyword>
<dbReference type="InterPro" id="IPR015424">
    <property type="entry name" value="PyrdxlP-dep_Trfase"/>
</dbReference>
<comment type="pathway">
    <text evidence="6">Amino-acid biosynthesis.</text>
</comment>
<evidence type="ECO:0000256" key="6">
    <source>
        <dbReference type="ARBA" id="ARBA00029440"/>
    </source>
</evidence>
<dbReference type="EMBL" id="AP019697">
    <property type="protein sequence ID" value="BBK24298.1"/>
    <property type="molecule type" value="Genomic_DNA"/>
</dbReference>
<dbReference type="InterPro" id="IPR050103">
    <property type="entry name" value="Class-III_PLP-dep_AT"/>
</dbReference>
<dbReference type="InterPro" id="IPR015422">
    <property type="entry name" value="PyrdxlP-dep_Trfase_small"/>
</dbReference>
<proteinExistence type="inferred from homology"/>
<dbReference type="CDD" id="cd00610">
    <property type="entry name" value="OAT_like"/>
    <property type="match status" value="1"/>
</dbReference>
<comment type="similarity">
    <text evidence="7">Belongs to the class-III pyridoxal-phosphate-dependent aminotransferase family.</text>
</comment>